<name>A0A8J8SWG4_HALGN</name>
<organism evidence="2 3">
    <name type="scientific">Halteria grandinella</name>
    <dbReference type="NCBI Taxonomy" id="5974"/>
    <lineage>
        <taxon>Eukaryota</taxon>
        <taxon>Sar</taxon>
        <taxon>Alveolata</taxon>
        <taxon>Ciliophora</taxon>
        <taxon>Intramacronucleata</taxon>
        <taxon>Spirotrichea</taxon>
        <taxon>Stichotrichia</taxon>
        <taxon>Sporadotrichida</taxon>
        <taxon>Halteriidae</taxon>
        <taxon>Halteria</taxon>
    </lineage>
</organism>
<feature type="compositionally biased region" description="Low complexity" evidence="1">
    <location>
        <begin position="1"/>
        <end position="16"/>
    </location>
</feature>
<keyword evidence="3" id="KW-1185">Reference proteome</keyword>
<feature type="region of interest" description="Disordered" evidence="1">
    <location>
        <begin position="114"/>
        <end position="136"/>
    </location>
</feature>
<evidence type="ECO:0000313" key="2">
    <source>
        <dbReference type="EMBL" id="TNV72858.1"/>
    </source>
</evidence>
<protein>
    <submittedName>
        <fullName evidence="2">Uncharacterized protein</fullName>
    </submittedName>
</protein>
<feature type="compositionally biased region" description="Low complexity" evidence="1">
    <location>
        <begin position="25"/>
        <end position="37"/>
    </location>
</feature>
<evidence type="ECO:0000313" key="3">
    <source>
        <dbReference type="Proteomes" id="UP000785679"/>
    </source>
</evidence>
<proteinExistence type="predicted"/>
<feature type="region of interest" description="Disordered" evidence="1">
    <location>
        <begin position="1"/>
        <end position="40"/>
    </location>
</feature>
<feature type="compositionally biased region" description="Basic and acidic residues" evidence="1">
    <location>
        <begin position="127"/>
        <end position="136"/>
    </location>
</feature>
<gene>
    <name evidence="2" type="ORF">FGO68_gene12415</name>
</gene>
<dbReference type="AlphaFoldDB" id="A0A8J8SWG4"/>
<sequence>MIKLSSNRDSTNSPSSVQANYSPQGTSSSGAASSEATVPTKHIPAQWEKFENLAFLVSQRLQGHNLHSDSILARLQSWLRERSSFRSSQRSLSTQSSWRCLRLLTVSTSRTYRHSTSLSRPCPRVTSKRETASTSS</sequence>
<dbReference type="Proteomes" id="UP000785679">
    <property type="component" value="Unassembled WGS sequence"/>
</dbReference>
<accession>A0A8J8SWG4</accession>
<dbReference type="EMBL" id="RRYP01020674">
    <property type="protein sequence ID" value="TNV72858.1"/>
    <property type="molecule type" value="Genomic_DNA"/>
</dbReference>
<comment type="caution">
    <text evidence="2">The sequence shown here is derived from an EMBL/GenBank/DDBJ whole genome shotgun (WGS) entry which is preliminary data.</text>
</comment>
<evidence type="ECO:0000256" key="1">
    <source>
        <dbReference type="SAM" id="MobiDB-lite"/>
    </source>
</evidence>
<reference evidence="2" key="1">
    <citation type="submission" date="2019-06" db="EMBL/GenBank/DDBJ databases">
        <authorList>
            <person name="Zheng W."/>
        </authorList>
    </citation>
    <scope>NUCLEOTIDE SEQUENCE</scope>
    <source>
        <strain evidence="2">QDHG01</strain>
    </source>
</reference>